<dbReference type="InterPro" id="IPR050708">
    <property type="entry name" value="T6SS_VgrG/RHS"/>
</dbReference>
<evidence type="ECO:0000259" key="5">
    <source>
        <dbReference type="Pfam" id="PF25547"/>
    </source>
</evidence>
<feature type="compositionally biased region" description="Basic and acidic residues" evidence="2">
    <location>
        <begin position="1412"/>
        <end position="1434"/>
    </location>
</feature>
<dbReference type="NCBIfam" id="TIGR01643">
    <property type="entry name" value="YD_repeat_2x"/>
    <property type="match status" value="11"/>
</dbReference>
<proteinExistence type="predicted"/>
<dbReference type="NCBIfam" id="TIGR03696">
    <property type="entry name" value="Rhs_assc_core"/>
    <property type="match status" value="1"/>
</dbReference>
<dbReference type="Pfam" id="PF25547">
    <property type="entry name" value="WXG100_2"/>
    <property type="match status" value="1"/>
</dbReference>
<feature type="compositionally biased region" description="Basic and acidic residues" evidence="2">
    <location>
        <begin position="342"/>
        <end position="360"/>
    </location>
</feature>
<feature type="region of interest" description="Disordered" evidence="2">
    <location>
        <begin position="1359"/>
        <end position="1457"/>
    </location>
</feature>
<evidence type="ECO:0000256" key="1">
    <source>
        <dbReference type="ARBA" id="ARBA00022737"/>
    </source>
</evidence>
<accession>A0A7C9RUR6</accession>
<feature type="compositionally biased region" description="Basic and acidic residues" evidence="2">
    <location>
        <begin position="1530"/>
        <end position="1546"/>
    </location>
</feature>
<comment type="caution">
    <text evidence="6">The sequence shown here is derived from an EMBL/GenBank/DDBJ whole genome shotgun (WGS) entry which is preliminary data.</text>
</comment>
<keyword evidence="7" id="KW-1185">Reference proteome</keyword>
<sequence length="1570" mass="171813">MTGDLVAQPVDETKWYSGISQLEDAKEVKDAVESGDWLEAGIGAVTLGADVAACLTDPTAALGMVIEAAVGWIMEHLEPLKEALDKLAGNPEVVKSFGQTWQNVAGRLTAVAEDYTADVNNDLADWTGAAADAYRAAAADRADALRTAAETCAGVSSAVMMAGEVVAAVRIMVRDLIAALVSGLIEAVLPPGPGTARAAVKLIRNVLQKVVKLIGKLVRSLSKLAKKLPELIKLLTEVAKRLKPPRGAKAGLPSTKPRVDTNSPKTDKPSDSTTTSSSDTTTTSSAPDTRPPPDVKGSPDSTSPSSSTAPSSTSSPDTSRPNTAKTDTTTPGSTKTNTSPNRPDKPNDTRTPERERRCENDPVDVASGEMVLGQVDVDLPGVLPLVLRRTHVSSYRAGLSFGPSWASTVDQRIEGDALGLVFVAADGMRLVYPRPTAGPVLPEVGPRLPLHRIDDGYAITDPAAGTSWHFTASTGATLPLTSITHLTGDRIDLDRDHNGLLTEIRHSGGYRVRAEHTDGLITGLWLANAEPDVPIVRFTYDAERRLTEVRNSSGLPVRFDYDSDGRITGWQDRNGSWYRYVYDELGRCVRNVGSGGFLDGTFEYRDHETVFTDSLGHPTTYHLNELKQIVREVDPLGNVTVTEHDRYDRVLSTTDPLGRTTRCTYDDAGNLVELVRPDGSRSVAEFNELRQPTKIVAPDGSVRQWEYDERGNTTAAIDPAGGLTRYRHDERGRLAEVVDAMGGTRRIECDAVGLPIAVTTVDGATTHYRRDVFGRVVSITDPVGGVTSLSWTIEGQLARRTFPDGTSERWRYDGEGNMVEHVDVLGQSTRVEYTHFDLPSAKTTPDGARLEFHHDTNLQIVGVTNAAGLTWRYDYDPAGNLVTETDFNGRTLAYARNAAGELVARTNGAGQTTTFLRDASGRLTERRSEDGVTAFGYDEAGRLVSATNRDADVRFRRDVLGRVVAETVNGRTTTSDHDPLGRRTRRVTPSGAESLWEYDAAGQPVGLRAAGQHLTFGYDGAGREVSRRMGEFGLTQTFDANHRLHTQAVTDQRRLVQRRAYTYRGDGAVTNIVDQLAGVRRFDLDALGRVTGVHGPDHREEYAYDPSGNISHATGPLPAPGPRSHQGTLIRAAGRTRYTHDAQGRVIERVSRTLSGQTRAWRYTWNTEDRLVSVTTPDGATWRYQYDALGRRITKTGPRERVDFIWDGTTLAEQTRSGGHTTTWNYQPGGFTPVTQAERTQTASQEWIDQQFYAIVTDLVGTPMELVDSSGELAWRQVTTVWGTPLTPARQRAYCPLRFPGQYHDVETGQNYNHHRYYDPESGGYQSSDPLGLTAGLNQHAYVPNPVNWLDPLGLMSCKDDDAEPKPGDAFPDRELPRDRHGNPVPDPEAQGYPHTQLGTKDGRHGPYPQAREFDADGRPVRDIDFTDHGRPANHDNPTNTGGSPTRPVALRNEARPNRWTTHDEIVDALDAPRSPAPPGACRHPVGSSRQRLGLVRARLRRDRERAGRDSRVRTPGAGNRCPVLVGRAEGFRARLGTDDRLSDRRAGRRRPGDRRRSRRQHGVAGRRSQ</sequence>
<dbReference type="SUPFAM" id="SSF140453">
    <property type="entry name" value="EsxAB dimer-like"/>
    <property type="match status" value="1"/>
</dbReference>
<dbReference type="InterPro" id="IPR036689">
    <property type="entry name" value="ESAT-6-like_sf"/>
</dbReference>
<dbReference type="EMBL" id="JAAMPJ010000009">
    <property type="protein sequence ID" value="NGY63349.1"/>
    <property type="molecule type" value="Genomic_DNA"/>
</dbReference>
<dbReference type="InterPro" id="IPR056823">
    <property type="entry name" value="TEN-like_YD-shell"/>
</dbReference>
<feature type="region of interest" description="Disordered" evidence="2">
    <location>
        <begin position="245"/>
        <end position="363"/>
    </location>
</feature>
<feature type="compositionally biased region" description="Low complexity" evidence="2">
    <location>
        <begin position="298"/>
        <end position="341"/>
    </location>
</feature>
<evidence type="ECO:0000259" key="4">
    <source>
        <dbReference type="Pfam" id="PF25023"/>
    </source>
</evidence>
<dbReference type="InterPro" id="IPR022385">
    <property type="entry name" value="Rhs_assc_core"/>
</dbReference>
<dbReference type="InterPro" id="IPR006530">
    <property type="entry name" value="YD"/>
</dbReference>
<dbReference type="PANTHER" id="PTHR32305">
    <property type="match status" value="1"/>
</dbReference>
<gene>
    <name evidence="6" type="ORF">G7043_30950</name>
</gene>
<feature type="region of interest" description="Disordered" evidence="2">
    <location>
        <begin position="1103"/>
        <end position="1126"/>
    </location>
</feature>
<dbReference type="Gene3D" id="1.20.1260.20">
    <property type="entry name" value="PPE superfamily"/>
    <property type="match status" value="1"/>
</dbReference>
<feature type="compositionally biased region" description="Basic residues" evidence="2">
    <location>
        <begin position="1547"/>
        <end position="1562"/>
    </location>
</feature>
<evidence type="ECO:0000313" key="7">
    <source>
        <dbReference type="Proteomes" id="UP000481360"/>
    </source>
</evidence>
<dbReference type="InterPro" id="IPR038332">
    <property type="entry name" value="PPE_sf"/>
</dbReference>
<feature type="domain" description="Outer membrane channel protein CpnT-like N-terminal" evidence="5">
    <location>
        <begin position="89"/>
        <end position="208"/>
    </location>
</feature>
<dbReference type="RefSeq" id="WP_166051624.1">
    <property type="nucleotide sequence ID" value="NZ_JAAMPJ010000009.1"/>
</dbReference>
<feature type="region of interest" description="Disordered" evidence="2">
    <location>
        <begin position="1500"/>
        <end position="1570"/>
    </location>
</feature>
<feature type="compositionally biased region" description="Basic and acidic residues" evidence="2">
    <location>
        <begin position="1502"/>
        <end position="1513"/>
    </location>
</feature>
<dbReference type="Pfam" id="PF25023">
    <property type="entry name" value="TEN_YD-shell"/>
    <property type="match status" value="1"/>
</dbReference>
<protein>
    <submittedName>
        <fullName evidence="6">RHS repeat protein</fullName>
    </submittedName>
</protein>
<keyword evidence="1" id="KW-0677">Repeat</keyword>
<dbReference type="InterPro" id="IPR045351">
    <property type="entry name" value="DUF6531"/>
</dbReference>
<evidence type="ECO:0000313" key="6">
    <source>
        <dbReference type="EMBL" id="NGY63349.1"/>
    </source>
</evidence>
<dbReference type="PANTHER" id="PTHR32305:SF15">
    <property type="entry name" value="PROTEIN RHSA-RELATED"/>
    <property type="match status" value="1"/>
</dbReference>
<dbReference type="Gene3D" id="2.180.10.10">
    <property type="entry name" value="RHS repeat-associated core"/>
    <property type="match status" value="3"/>
</dbReference>
<feature type="domain" description="Teneurin-like YD-shell" evidence="4">
    <location>
        <begin position="1085"/>
        <end position="1330"/>
    </location>
</feature>
<organism evidence="6 7">
    <name type="scientific">Lentzea alba</name>
    <dbReference type="NCBI Taxonomy" id="2714351"/>
    <lineage>
        <taxon>Bacteria</taxon>
        <taxon>Bacillati</taxon>
        <taxon>Actinomycetota</taxon>
        <taxon>Actinomycetes</taxon>
        <taxon>Pseudonocardiales</taxon>
        <taxon>Pseudonocardiaceae</taxon>
        <taxon>Lentzea</taxon>
    </lineage>
</organism>
<reference evidence="6 7" key="1">
    <citation type="submission" date="2020-03" db="EMBL/GenBank/DDBJ databases">
        <title>Isolation and identification of active actinomycetes.</title>
        <authorList>
            <person name="Sun X."/>
        </authorList>
    </citation>
    <scope>NUCLEOTIDE SEQUENCE [LARGE SCALE GENOMIC DNA]</scope>
    <source>
        <strain evidence="6 7">NEAU-D13</strain>
    </source>
</reference>
<feature type="compositionally biased region" description="Basic and acidic residues" evidence="2">
    <location>
        <begin position="1359"/>
        <end position="1382"/>
    </location>
</feature>
<dbReference type="Proteomes" id="UP000481360">
    <property type="component" value="Unassembled WGS sequence"/>
</dbReference>
<dbReference type="Pfam" id="PF20148">
    <property type="entry name" value="DUF6531"/>
    <property type="match status" value="1"/>
</dbReference>
<feature type="compositionally biased region" description="Low complexity" evidence="2">
    <location>
        <begin position="271"/>
        <end position="288"/>
    </location>
</feature>
<feature type="domain" description="DUF6531" evidence="3">
    <location>
        <begin position="361"/>
        <end position="432"/>
    </location>
</feature>
<dbReference type="InterPro" id="IPR031325">
    <property type="entry name" value="RHS_repeat"/>
</dbReference>
<dbReference type="Pfam" id="PF05593">
    <property type="entry name" value="RHS_repeat"/>
    <property type="match status" value="6"/>
</dbReference>
<name>A0A7C9RUR6_9PSEU</name>
<evidence type="ECO:0000256" key="2">
    <source>
        <dbReference type="SAM" id="MobiDB-lite"/>
    </source>
</evidence>
<evidence type="ECO:0000259" key="3">
    <source>
        <dbReference type="Pfam" id="PF20148"/>
    </source>
</evidence>
<dbReference type="InterPro" id="IPR057746">
    <property type="entry name" value="CpnT-like_N"/>
</dbReference>